<dbReference type="Pfam" id="PF03969">
    <property type="entry name" value="AFG1_ATPase"/>
    <property type="match status" value="1"/>
</dbReference>
<dbReference type="InterPro" id="IPR027417">
    <property type="entry name" value="P-loop_NTPase"/>
</dbReference>
<dbReference type="AlphaFoldDB" id="A0A137NV34"/>
<dbReference type="GO" id="GO:0034599">
    <property type="term" value="P:cellular response to oxidative stress"/>
    <property type="evidence" value="ECO:0007669"/>
    <property type="project" value="EnsemblFungi"/>
</dbReference>
<dbReference type="EMBL" id="KQ964705">
    <property type="protein sequence ID" value="KXN66617.1"/>
    <property type="molecule type" value="Genomic_DNA"/>
</dbReference>
<dbReference type="InterPro" id="IPR005654">
    <property type="entry name" value="ATPase_AFG1-like"/>
</dbReference>
<evidence type="ECO:0000256" key="1">
    <source>
        <dbReference type="ARBA" id="ARBA00010322"/>
    </source>
</evidence>
<keyword evidence="3" id="KW-0067">ATP-binding</keyword>
<dbReference type="SUPFAM" id="SSF52540">
    <property type="entry name" value="P-loop containing nucleoside triphosphate hydrolases"/>
    <property type="match status" value="1"/>
</dbReference>
<accession>A0A137NV34</accession>
<dbReference type="PANTHER" id="PTHR12169">
    <property type="entry name" value="ATPASE N2B"/>
    <property type="match status" value="1"/>
</dbReference>
<keyword evidence="5" id="KW-1185">Reference proteome</keyword>
<dbReference type="GO" id="GO:0016887">
    <property type="term" value="F:ATP hydrolysis activity"/>
    <property type="evidence" value="ECO:0007669"/>
    <property type="project" value="InterPro"/>
</dbReference>
<evidence type="ECO:0000313" key="4">
    <source>
        <dbReference type="EMBL" id="KXN66617.1"/>
    </source>
</evidence>
<evidence type="ECO:0000313" key="5">
    <source>
        <dbReference type="Proteomes" id="UP000070444"/>
    </source>
</evidence>
<dbReference type="GO" id="GO:0005524">
    <property type="term" value="F:ATP binding"/>
    <property type="evidence" value="ECO:0007669"/>
    <property type="project" value="UniProtKB-KW"/>
</dbReference>
<keyword evidence="2" id="KW-0547">Nucleotide-binding</keyword>
<dbReference type="GO" id="GO:0141164">
    <property type="term" value="P:mitochondrial protein quality control"/>
    <property type="evidence" value="ECO:0007669"/>
    <property type="project" value="EnsemblFungi"/>
</dbReference>
<comment type="similarity">
    <text evidence="1">Belongs to the AFG1 ATPase family.</text>
</comment>
<evidence type="ECO:0000256" key="3">
    <source>
        <dbReference type="ARBA" id="ARBA00022840"/>
    </source>
</evidence>
<dbReference type="STRING" id="796925.A0A137NV34"/>
<dbReference type="PANTHER" id="PTHR12169:SF6">
    <property type="entry name" value="AFG1-LIKE ATPASE"/>
    <property type="match status" value="1"/>
</dbReference>
<evidence type="ECO:0000256" key="2">
    <source>
        <dbReference type="ARBA" id="ARBA00022741"/>
    </source>
</evidence>
<dbReference type="Proteomes" id="UP000070444">
    <property type="component" value="Unassembled WGS sequence"/>
</dbReference>
<name>A0A137NV34_CONC2</name>
<dbReference type="GO" id="GO:0005743">
    <property type="term" value="C:mitochondrial inner membrane"/>
    <property type="evidence" value="ECO:0007669"/>
    <property type="project" value="EnsemblFungi"/>
</dbReference>
<dbReference type="OrthoDB" id="548867at2759"/>
<protein>
    <submittedName>
        <fullName evidence="4">AFG1-like ATPase</fullName>
    </submittedName>
</protein>
<gene>
    <name evidence="4" type="ORF">CONCODRAFT_20161</name>
</gene>
<dbReference type="NCBIfam" id="NF040713">
    <property type="entry name" value="ZapE"/>
    <property type="match status" value="1"/>
</dbReference>
<sequence length="498" mass="57162">MIKLNRIRFNIRYNTNIYNSNTSKLLINSNLYTNLKFSTKSYLLDDELIHPKHFGLKKGSVLDSYYGQIGMGQLKSDPFQLKVVTQLDDLYKSLADYKPRGLEKVKHKDEGKGIVSSLMKGLFHKEEVNKPKQIEDVQLKSIYLFGTVGTGKTMLMDLFYDALPDDLPKKRVHFHAFMMEIHSRIHQLKMQAGKKGVQDPIKLVCEELLQTSWLLCFDELQVTDIADAMILRQLFTELMDLGIVLMITSNRHPTELYKNGIQRQSFLPCIDLLLKECDVIDLNSGLDYRKQNEDSGQLYFIMDKGAGKQEKMDELFDTLTKDRPVVPGELKVLGRTLQLEKTSPLGICRCNFSELCENNLNAADYLTLAQKYPIVFLDKVPKIDLNDKNVARRFITLIDALYEYKNILVISSEYSLDALFSQDAPAPSTPQATNIDPKQAQQDLVMATESIFSNSSNFSGEEEFFAFSRAVSRLHEMQGWRWIQRNPLFKMTQGRIDL</sequence>
<dbReference type="OMA" id="ARRFINM"/>
<organism evidence="4 5">
    <name type="scientific">Conidiobolus coronatus (strain ATCC 28846 / CBS 209.66 / NRRL 28638)</name>
    <name type="common">Delacroixia coronata</name>
    <dbReference type="NCBI Taxonomy" id="796925"/>
    <lineage>
        <taxon>Eukaryota</taxon>
        <taxon>Fungi</taxon>
        <taxon>Fungi incertae sedis</taxon>
        <taxon>Zoopagomycota</taxon>
        <taxon>Entomophthoromycotina</taxon>
        <taxon>Entomophthoromycetes</taxon>
        <taxon>Entomophthorales</taxon>
        <taxon>Ancylistaceae</taxon>
        <taxon>Conidiobolus</taxon>
    </lineage>
</organism>
<proteinExistence type="inferred from homology"/>
<reference evidence="4 5" key="1">
    <citation type="journal article" date="2015" name="Genome Biol. Evol.">
        <title>Phylogenomic analyses indicate that early fungi evolved digesting cell walls of algal ancestors of land plants.</title>
        <authorList>
            <person name="Chang Y."/>
            <person name="Wang S."/>
            <person name="Sekimoto S."/>
            <person name="Aerts A.L."/>
            <person name="Choi C."/>
            <person name="Clum A."/>
            <person name="LaButti K.M."/>
            <person name="Lindquist E.A."/>
            <person name="Yee Ngan C."/>
            <person name="Ohm R.A."/>
            <person name="Salamov A.A."/>
            <person name="Grigoriev I.V."/>
            <person name="Spatafora J.W."/>
            <person name="Berbee M.L."/>
        </authorList>
    </citation>
    <scope>NUCLEOTIDE SEQUENCE [LARGE SCALE GENOMIC DNA]</scope>
    <source>
        <strain evidence="4 5">NRRL 28638</strain>
    </source>
</reference>
<dbReference type="Gene3D" id="3.40.50.300">
    <property type="entry name" value="P-loop containing nucleotide triphosphate hydrolases"/>
    <property type="match status" value="1"/>
</dbReference>